<accession>A0A537JUM2</accession>
<reference evidence="7 8" key="1">
    <citation type="journal article" date="2019" name="Nat. Microbiol.">
        <title>Mediterranean grassland soil C-N compound turnover is dependent on rainfall and depth, and is mediated by genomically divergent microorganisms.</title>
        <authorList>
            <person name="Diamond S."/>
            <person name="Andeer P.F."/>
            <person name="Li Z."/>
            <person name="Crits-Christoph A."/>
            <person name="Burstein D."/>
            <person name="Anantharaman K."/>
            <person name="Lane K.R."/>
            <person name="Thomas B.C."/>
            <person name="Pan C."/>
            <person name="Northen T.R."/>
            <person name="Banfield J.F."/>
        </authorList>
    </citation>
    <scope>NUCLEOTIDE SEQUENCE [LARGE SCALE GENOMIC DNA]</scope>
    <source>
        <strain evidence="7">NP_3</strain>
    </source>
</reference>
<dbReference type="Gene3D" id="3.40.50.300">
    <property type="entry name" value="P-loop containing nucleotide triphosphate hydrolases"/>
    <property type="match status" value="1"/>
</dbReference>
<evidence type="ECO:0000313" key="8">
    <source>
        <dbReference type="Proteomes" id="UP000318509"/>
    </source>
</evidence>
<dbReference type="GO" id="GO:0016887">
    <property type="term" value="F:ATP hydrolysis activity"/>
    <property type="evidence" value="ECO:0007669"/>
    <property type="project" value="InterPro"/>
</dbReference>
<evidence type="ECO:0000256" key="3">
    <source>
        <dbReference type="ARBA" id="ARBA00022741"/>
    </source>
</evidence>
<dbReference type="Pfam" id="PF00005">
    <property type="entry name" value="ABC_tran"/>
    <property type="match status" value="1"/>
</dbReference>
<dbReference type="InterPro" id="IPR003593">
    <property type="entry name" value="AAA+_ATPase"/>
</dbReference>
<organism evidence="7 8">
    <name type="scientific">Candidatus Segetimicrobium genomatis</name>
    <dbReference type="NCBI Taxonomy" id="2569760"/>
    <lineage>
        <taxon>Bacteria</taxon>
        <taxon>Bacillati</taxon>
        <taxon>Candidatus Sysuimicrobiota</taxon>
        <taxon>Candidatus Sysuimicrobiia</taxon>
        <taxon>Candidatus Sysuimicrobiales</taxon>
        <taxon>Candidatus Segetimicrobiaceae</taxon>
        <taxon>Candidatus Segetimicrobium</taxon>
    </lineage>
</organism>
<comment type="similarity">
    <text evidence="1">Belongs to the ABC transporter superfamily.</text>
</comment>
<dbReference type="GO" id="GO:0015658">
    <property type="term" value="F:branched-chain amino acid transmembrane transporter activity"/>
    <property type="evidence" value="ECO:0007669"/>
    <property type="project" value="TreeGrafter"/>
</dbReference>
<dbReference type="InterPro" id="IPR027417">
    <property type="entry name" value="P-loop_NTPase"/>
</dbReference>
<keyword evidence="4 7" id="KW-0067">ATP-binding</keyword>
<dbReference type="GO" id="GO:0015807">
    <property type="term" value="P:L-amino acid transport"/>
    <property type="evidence" value="ECO:0007669"/>
    <property type="project" value="TreeGrafter"/>
</dbReference>
<feature type="domain" description="ABC transporter" evidence="6">
    <location>
        <begin position="16"/>
        <end position="248"/>
    </location>
</feature>
<dbReference type="AlphaFoldDB" id="A0A537JUM2"/>
<dbReference type="PROSITE" id="PS50893">
    <property type="entry name" value="ABC_TRANSPORTER_2"/>
    <property type="match status" value="1"/>
</dbReference>
<evidence type="ECO:0000256" key="5">
    <source>
        <dbReference type="ARBA" id="ARBA00022970"/>
    </source>
</evidence>
<dbReference type="InterPro" id="IPR003439">
    <property type="entry name" value="ABC_transporter-like_ATP-bd"/>
</dbReference>
<proteinExistence type="inferred from homology"/>
<dbReference type="EMBL" id="VBAK01000164">
    <property type="protein sequence ID" value="TMI87249.1"/>
    <property type="molecule type" value="Genomic_DNA"/>
</dbReference>
<dbReference type="Proteomes" id="UP000318509">
    <property type="component" value="Unassembled WGS sequence"/>
</dbReference>
<evidence type="ECO:0000256" key="1">
    <source>
        <dbReference type="ARBA" id="ARBA00005417"/>
    </source>
</evidence>
<dbReference type="PANTHER" id="PTHR43820">
    <property type="entry name" value="HIGH-AFFINITY BRANCHED-CHAIN AMINO ACID TRANSPORT ATP-BINDING PROTEIN LIVF"/>
    <property type="match status" value="1"/>
</dbReference>
<keyword evidence="5" id="KW-0029">Amino-acid transport</keyword>
<keyword evidence="2" id="KW-0813">Transport</keyword>
<dbReference type="PROSITE" id="PS00211">
    <property type="entry name" value="ABC_TRANSPORTER_1"/>
    <property type="match status" value="1"/>
</dbReference>
<evidence type="ECO:0000256" key="4">
    <source>
        <dbReference type="ARBA" id="ARBA00022840"/>
    </source>
</evidence>
<dbReference type="PANTHER" id="PTHR43820:SF7">
    <property type="entry name" value="BRANCHED-CHAIN AMINO ACID TRANSPORT ATP-BINDING PROTEIN LIVF-RELATED"/>
    <property type="match status" value="1"/>
</dbReference>
<evidence type="ECO:0000313" key="7">
    <source>
        <dbReference type="EMBL" id="TMI87249.1"/>
    </source>
</evidence>
<dbReference type="SUPFAM" id="SSF52540">
    <property type="entry name" value="P-loop containing nucleoside triphosphate hydrolases"/>
    <property type="match status" value="1"/>
</dbReference>
<evidence type="ECO:0000259" key="6">
    <source>
        <dbReference type="PROSITE" id="PS50893"/>
    </source>
</evidence>
<sequence>MPISPADGRPRAAPFLAAGGVTAGYGGAPVVRDVTLTAGAGEIVAVIGPNGAGKSTLLKALVGILRVTRGSVRLGGDDVTNLAPEALAGRGVGYVPQVGDIFEPLTVAENLEMGGYLLPRSAIPGRIEAVCAVFPMLGGLLERRAEKLSGGERKMLAIGRVLMLDPRALLLDEPTANLSPRLAGPLLADHIRRLADLGKAVLLVEQRARAAMQVADWAVVMVSGAVRLEGRPGELLARPDFELLFLGAPGSEAPERTPPR</sequence>
<dbReference type="InterPro" id="IPR052156">
    <property type="entry name" value="BCAA_Transport_ATP-bd_LivF"/>
</dbReference>
<gene>
    <name evidence="7" type="ORF">E6H00_16210</name>
</gene>
<dbReference type="GO" id="GO:0005524">
    <property type="term" value="F:ATP binding"/>
    <property type="evidence" value="ECO:0007669"/>
    <property type="project" value="UniProtKB-KW"/>
</dbReference>
<comment type="caution">
    <text evidence="7">The sequence shown here is derived from an EMBL/GenBank/DDBJ whole genome shotgun (WGS) entry which is preliminary data.</text>
</comment>
<dbReference type="SMART" id="SM00382">
    <property type="entry name" value="AAA"/>
    <property type="match status" value="1"/>
</dbReference>
<evidence type="ECO:0000256" key="2">
    <source>
        <dbReference type="ARBA" id="ARBA00022448"/>
    </source>
</evidence>
<name>A0A537JUM2_9BACT</name>
<keyword evidence="3" id="KW-0547">Nucleotide-binding</keyword>
<dbReference type="InterPro" id="IPR017871">
    <property type="entry name" value="ABC_transporter-like_CS"/>
</dbReference>
<protein>
    <submittedName>
        <fullName evidence="7">ABC transporter ATP-binding protein</fullName>
    </submittedName>
</protein>
<dbReference type="CDD" id="cd03224">
    <property type="entry name" value="ABC_TM1139_LivF_branched"/>
    <property type="match status" value="1"/>
</dbReference>